<keyword evidence="4" id="KW-0238">DNA-binding</keyword>
<evidence type="ECO:0000313" key="9">
    <source>
        <dbReference type="EMBL" id="KAF5813240.1"/>
    </source>
</evidence>
<evidence type="ECO:0000256" key="3">
    <source>
        <dbReference type="ARBA" id="ARBA00023015"/>
    </source>
</evidence>
<accession>A0A9K3JD07</accession>
<dbReference type="PANTHER" id="PTHR47995:SF18">
    <property type="entry name" value="TRANSCRIPTION FACTOR MYB65"/>
    <property type="match status" value="1"/>
</dbReference>
<dbReference type="InterPro" id="IPR001005">
    <property type="entry name" value="SANT/Myb"/>
</dbReference>
<comment type="caution">
    <text evidence="9">The sequence shown here is derived from an EMBL/GenBank/DDBJ whole genome shotgun (WGS) entry which is preliminary data.</text>
</comment>
<sequence length="60" mass="7028">MNYLHPNVKPGKFTKEEEDMIISLYNKLGNKWSKMAKLFHSKQPSLQRTIGDIKTWDFSG</sequence>
<evidence type="ECO:0000256" key="4">
    <source>
        <dbReference type="ARBA" id="ARBA00023125"/>
    </source>
</evidence>
<reference evidence="9" key="1">
    <citation type="journal article" date="2017" name="Nature">
        <title>The sunflower genome provides insights into oil metabolism, flowering and Asterid evolution.</title>
        <authorList>
            <person name="Badouin H."/>
            <person name="Gouzy J."/>
            <person name="Grassa C.J."/>
            <person name="Murat F."/>
            <person name="Staton S.E."/>
            <person name="Cottret L."/>
            <person name="Lelandais-Briere C."/>
            <person name="Owens G.L."/>
            <person name="Carrere S."/>
            <person name="Mayjonade B."/>
            <person name="Legrand L."/>
            <person name="Gill N."/>
            <person name="Kane N.C."/>
            <person name="Bowers J.E."/>
            <person name="Hubner S."/>
            <person name="Bellec A."/>
            <person name="Berard A."/>
            <person name="Berges H."/>
            <person name="Blanchet N."/>
            <person name="Boniface M.C."/>
            <person name="Brunel D."/>
            <person name="Catrice O."/>
            <person name="Chaidir N."/>
            <person name="Claudel C."/>
            <person name="Donnadieu C."/>
            <person name="Faraut T."/>
            <person name="Fievet G."/>
            <person name="Helmstetter N."/>
            <person name="King M."/>
            <person name="Knapp S.J."/>
            <person name="Lai Z."/>
            <person name="Le Paslier M.C."/>
            <person name="Lippi Y."/>
            <person name="Lorenzon L."/>
            <person name="Mandel J.R."/>
            <person name="Marage G."/>
            <person name="Marchand G."/>
            <person name="Marquand E."/>
            <person name="Bret-Mestries E."/>
            <person name="Morien E."/>
            <person name="Nambeesan S."/>
            <person name="Nguyen T."/>
            <person name="Pegot-Espagnet P."/>
            <person name="Pouilly N."/>
            <person name="Raftis F."/>
            <person name="Sallet E."/>
            <person name="Schiex T."/>
            <person name="Thomas J."/>
            <person name="Vandecasteele C."/>
            <person name="Vares D."/>
            <person name="Vear F."/>
            <person name="Vautrin S."/>
            <person name="Crespi M."/>
            <person name="Mangin B."/>
            <person name="Burke J.M."/>
            <person name="Salse J."/>
            <person name="Munos S."/>
            <person name="Vincourt P."/>
            <person name="Rieseberg L.H."/>
            <person name="Langlade N.B."/>
        </authorList>
    </citation>
    <scope>NUCLEOTIDE SEQUENCE</scope>
    <source>
        <tissue evidence="9">Leaves</tissue>
    </source>
</reference>
<keyword evidence="10" id="KW-1185">Reference proteome</keyword>
<dbReference type="PROSITE" id="PS51294">
    <property type="entry name" value="HTH_MYB"/>
    <property type="match status" value="1"/>
</dbReference>
<keyword evidence="2" id="KW-0677">Repeat</keyword>
<feature type="domain" description="Myb-like" evidence="7">
    <location>
        <begin position="5"/>
        <end position="49"/>
    </location>
</feature>
<gene>
    <name evidence="9" type="ORF">HanXRQr2_Chr03g0095931</name>
</gene>
<evidence type="ECO:0000256" key="5">
    <source>
        <dbReference type="ARBA" id="ARBA00023163"/>
    </source>
</evidence>
<dbReference type="AlphaFoldDB" id="A0A9K3JD07"/>
<dbReference type="Proteomes" id="UP000215914">
    <property type="component" value="Unassembled WGS sequence"/>
</dbReference>
<keyword evidence="3" id="KW-0805">Transcription regulation</keyword>
<organism evidence="9 10">
    <name type="scientific">Helianthus annuus</name>
    <name type="common">Common sunflower</name>
    <dbReference type="NCBI Taxonomy" id="4232"/>
    <lineage>
        <taxon>Eukaryota</taxon>
        <taxon>Viridiplantae</taxon>
        <taxon>Streptophyta</taxon>
        <taxon>Embryophyta</taxon>
        <taxon>Tracheophyta</taxon>
        <taxon>Spermatophyta</taxon>
        <taxon>Magnoliopsida</taxon>
        <taxon>eudicotyledons</taxon>
        <taxon>Gunneridae</taxon>
        <taxon>Pentapetalae</taxon>
        <taxon>asterids</taxon>
        <taxon>campanulids</taxon>
        <taxon>Asterales</taxon>
        <taxon>Asteraceae</taxon>
        <taxon>Asteroideae</taxon>
        <taxon>Heliantheae alliance</taxon>
        <taxon>Heliantheae</taxon>
        <taxon>Helianthus</taxon>
    </lineage>
</organism>
<feature type="domain" description="HTH myb-type" evidence="8">
    <location>
        <begin position="5"/>
        <end position="39"/>
    </location>
</feature>
<dbReference type="CDD" id="cd00167">
    <property type="entry name" value="SANT"/>
    <property type="match status" value="1"/>
</dbReference>
<dbReference type="EMBL" id="MNCJ02000318">
    <property type="protein sequence ID" value="KAF5813240.1"/>
    <property type="molecule type" value="Genomic_DNA"/>
</dbReference>
<keyword evidence="5" id="KW-0804">Transcription</keyword>
<dbReference type="InterPro" id="IPR017930">
    <property type="entry name" value="Myb_dom"/>
</dbReference>
<dbReference type="PROSITE" id="PS50090">
    <property type="entry name" value="MYB_LIKE"/>
    <property type="match status" value="1"/>
</dbReference>
<name>A0A9K3JD07_HELAN</name>
<dbReference type="Pfam" id="PF00249">
    <property type="entry name" value="Myb_DNA-binding"/>
    <property type="match status" value="1"/>
</dbReference>
<dbReference type="SUPFAM" id="SSF46689">
    <property type="entry name" value="Homeodomain-like"/>
    <property type="match status" value="1"/>
</dbReference>
<reference evidence="9" key="2">
    <citation type="submission" date="2020-06" db="EMBL/GenBank/DDBJ databases">
        <title>Helianthus annuus Genome sequencing and assembly Release 2.</title>
        <authorList>
            <person name="Gouzy J."/>
            <person name="Langlade N."/>
            <person name="Munos S."/>
        </authorList>
    </citation>
    <scope>NUCLEOTIDE SEQUENCE</scope>
    <source>
        <tissue evidence="9">Leaves</tissue>
    </source>
</reference>
<evidence type="ECO:0000259" key="8">
    <source>
        <dbReference type="PROSITE" id="PS51294"/>
    </source>
</evidence>
<dbReference type="Gramene" id="mRNA:HanXRQr2_Chr03g0095931">
    <property type="protein sequence ID" value="mRNA:HanXRQr2_Chr03g0095931"/>
    <property type="gene ID" value="HanXRQr2_Chr03g0095931"/>
</dbReference>
<evidence type="ECO:0000259" key="7">
    <source>
        <dbReference type="PROSITE" id="PS50090"/>
    </source>
</evidence>
<proteinExistence type="predicted"/>
<dbReference type="Gene3D" id="1.10.10.60">
    <property type="entry name" value="Homeodomain-like"/>
    <property type="match status" value="1"/>
</dbReference>
<dbReference type="GO" id="GO:0005634">
    <property type="term" value="C:nucleus"/>
    <property type="evidence" value="ECO:0007669"/>
    <property type="project" value="UniProtKB-SubCell"/>
</dbReference>
<protein>
    <submittedName>
        <fullName evidence="9">Transcription factor MYB family</fullName>
    </submittedName>
</protein>
<evidence type="ECO:0000256" key="2">
    <source>
        <dbReference type="ARBA" id="ARBA00022737"/>
    </source>
</evidence>
<dbReference type="InterPro" id="IPR009057">
    <property type="entry name" value="Homeodomain-like_sf"/>
</dbReference>
<dbReference type="PANTHER" id="PTHR47995">
    <property type="entry name" value="TRANSCRIPTION FACTOR MYB33-RELATED"/>
    <property type="match status" value="1"/>
</dbReference>
<evidence type="ECO:0000256" key="6">
    <source>
        <dbReference type="ARBA" id="ARBA00023242"/>
    </source>
</evidence>
<keyword evidence="6" id="KW-0539">Nucleus</keyword>
<evidence type="ECO:0000256" key="1">
    <source>
        <dbReference type="ARBA" id="ARBA00004123"/>
    </source>
</evidence>
<evidence type="ECO:0000313" key="10">
    <source>
        <dbReference type="Proteomes" id="UP000215914"/>
    </source>
</evidence>
<dbReference type="GO" id="GO:0003677">
    <property type="term" value="F:DNA binding"/>
    <property type="evidence" value="ECO:0007669"/>
    <property type="project" value="UniProtKB-KW"/>
</dbReference>
<comment type="subcellular location">
    <subcellularLocation>
        <location evidence="1">Nucleus</location>
    </subcellularLocation>
</comment>